<comment type="caution">
    <text evidence="2">The sequence shown here is derived from an EMBL/GenBank/DDBJ whole genome shotgun (WGS) entry which is preliminary data.</text>
</comment>
<organism evidence="2 3">
    <name type="scientific">Alkalicoccobacillus plakortidis</name>
    <dbReference type="NCBI Taxonomy" id="444060"/>
    <lineage>
        <taxon>Bacteria</taxon>
        <taxon>Bacillati</taxon>
        <taxon>Bacillota</taxon>
        <taxon>Bacilli</taxon>
        <taxon>Bacillales</taxon>
        <taxon>Bacillaceae</taxon>
        <taxon>Alkalicoccobacillus</taxon>
    </lineage>
</organism>
<feature type="chain" id="PRO_5038713805" evidence="1">
    <location>
        <begin position="22"/>
        <end position="94"/>
    </location>
</feature>
<evidence type="ECO:0000256" key="1">
    <source>
        <dbReference type="SAM" id="SignalP"/>
    </source>
</evidence>
<reference evidence="2 3" key="1">
    <citation type="submission" date="2015-09" db="EMBL/GenBank/DDBJ databases">
        <title>Genome sequencing project for genomic taxonomy and phylogenomics of Bacillus-like bacteria.</title>
        <authorList>
            <person name="Liu B."/>
            <person name="Wang J."/>
            <person name="Zhu Y."/>
            <person name="Liu G."/>
            <person name="Chen Q."/>
            <person name="Chen Z."/>
            <person name="Lan J."/>
            <person name="Che J."/>
            <person name="Ge C."/>
            <person name="Shi H."/>
            <person name="Pan Z."/>
            <person name="Liu X."/>
        </authorList>
    </citation>
    <scope>NUCLEOTIDE SEQUENCE [LARGE SCALE GENOMIC DNA]</scope>
    <source>
        <strain evidence="2 3">DSM 19153</strain>
    </source>
</reference>
<dbReference type="EMBL" id="LJJD01000040">
    <property type="protein sequence ID" value="KQL51783.1"/>
    <property type="molecule type" value="Genomic_DNA"/>
</dbReference>
<keyword evidence="1" id="KW-0732">Signal</keyword>
<sequence>MLSVLSLSLVFSSISPHLASAQEKAAVNNDSEEQPFELEEEGLEEVELQEPKEDGVYDPVVFESEGTTYEMITQETDTHVINRIPTDQGYQEFV</sequence>
<accession>A0A9D5DQW0</accession>
<name>A0A9D5DQW0_9BACI</name>
<feature type="signal peptide" evidence="1">
    <location>
        <begin position="1"/>
        <end position="21"/>
    </location>
</feature>
<evidence type="ECO:0000313" key="2">
    <source>
        <dbReference type="EMBL" id="KQL51783.1"/>
    </source>
</evidence>
<gene>
    <name evidence="2" type="ORF">AN965_18645</name>
</gene>
<evidence type="ECO:0000313" key="3">
    <source>
        <dbReference type="Proteomes" id="UP000051061"/>
    </source>
</evidence>
<dbReference type="Proteomes" id="UP000051061">
    <property type="component" value="Unassembled WGS sequence"/>
</dbReference>
<protein>
    <submittedName>
        <fullName evidence="2">Uncharacterized protein</fullName>
    </submittedName>
</protein>
<keyword evidence="3" id="KW-1185">Reference proteome</keyword>
<dbReference type="AlphaFoldDB" id="A0A9D5DQW0"/>
<proteinExistence type="predicted"/>